<evidence type="ECO:0000259" key="7">
    <source>
        <dbReference type="PROSITE" id="PS51456"/>
    </source>
</evidence>
<keyword evidence="2 6" id="KW-0067">ATP-binding</keyword>
<dbReference type="GO" id="GO:0005524">
    <property type="term" value="F:ATP binding"/>
    <property type="evidence" value="ECO:0007669"/>
    <property type="project" value="UniProtKB-UniRule"/>
</dbReference>
<dbReference type="EMBL" id="CATQJA010002664">
    <property type="protein sequence ID" value="CAJ0582031.1"/>
    <property type="molecule type" value="Genomic_DNA"/>
</dbReference>
<dbReference type="GO" id="GO:0000146">
    <property type="term" value="F:microfilament motor activity"/>
    <property type="evidence" value="ECO:0007669"/>
    <property type="project" value="TreeGrafter"/>
</dbReference>
<proteinExistence type="inferred from homology"/>
<comment type="caution">
    <text evidence="6">Lacks conserved residue(s) required for the propagation of feature annotation.</text>
</comment>
<dbReference type="InterPro" id="IPR001609">
    <property type="entry name" value="Myosin_head_motor_dom-like"/>
</dbReference>
<evidence type="ECO:0000256" key="6">
    <source>
        <dbReference type="PROSITE-ProRule" id="PRU00782"/>
    </source>
</evidence>
<dbReference type="PROSITE" id="PS51456">
    <property type="entry name" value="MYOSIN_MOTOR"/>
    <property type="match status" value="1"/>
</dbReference>
<name>A0AA36GAZ8_9BILA</name>
<protein>
    <recommendedName>
        <fullName evidence="7">Myosin motor domain-containing protein</fullName>
    </recommendedName>
</protein>
<keyword evidence="3 6" id="KW-0518">Myosin</keyword>
<dbReference type="AlphaFoldDB" id="A0AA36GAZ8"/>
<dbReference type="Proteomes" id="UP001177023">
    <property type="component" value="Unassembled WGS sequence"/>
</dbReference>
<dbReference type="GO" id="GO:0051015">
    <property type="term" value="F:actin filament binding"/>
    <property type="evidence" value="ECO:0007669"/>
    <property type="project" value="TreeGrafter"/>
</dbReference>
<feature type="non-terminal residue" evidence="8">
    <location>
        <position position="225"/>
    </location>
</feature>
<evidence type="ECO:0000313" key="8">
    <source>
        <dbReference type="EMBL" id="CAJ0582031.1"/>
    </source>
</evidence>
<dbReference type="SUPFAM" id="SSF52540">
    <property type="entry name" value="P-loop containing nucleoside triphosphate hydrolases"/>
    <property type="match status" value="1"/>
</dbReference>
<dbReference type="GO" id="GO:0007015">
    <property type="term" value="P:actin filament organization"/>
    <property type="evidence" value="ECO:0007669"/>
    <property type="project" value="TreeGrafter"/>
</dbReference>
<evidence type="ECO:0000256" key="1">
    <source>
        <dbReference type="ARBA" id="ARBA00022741"/>
    </source>
</evidence>
<keyword evidence="4 6" id="KW-0505">Motor protein</keyword>
<dbReference type="PANTHER" id="PTHR13140:SF706">
    <property type="entry name" value="DILUTE CLASS UNCONVENTIONAL MYOSIN, ISOFORM C"/>
    <property type="match status" value="1"/>
</dbReference>
<dbReference type="SUPFAM" id="SSF50084">
    <property type="entry name" value="Myosin S1 fragment, N-terminal domain"/>
    <property type="match status" value="1"/>
</dbReference>
<keyword evidence="1 6" id="KW-0547">Nucleotide-binding</keyword>
<gene>
    <name evidence="8" type="ORF">MSPICULIGERA_LOCUS20174</name>
</gene>
<dbReference type="PANTHER" id="PTHR13140">
    <property type="entry name" value="MYOSIN"/>
    <property type="match status" value="1"/>
</dbReference>
<organism evidence="8 9">
    <name type="scientific">Mesorhabditis spiculigera</name>
    <dbReference type="NCBI Taxonomy" id="96644"/>
    <lineage>
        <taxon>Eukaryota</taxon>
        <taxon>Metazoa</taxon>
        <taxon>Ecdysozoa</taxon>
        <taxon>Nematoda</taxon>
        <taxon>Chromadorea</taxon>
        <taxon>Rhabditida</taxon>
        <taxon>Rhabditina</taxon>
        <taxon>Rhabditomorpha</taxon>
        <taxon>Rhabditoidea</taxon>
        <taxon>Rhabditidae</taxon>
        <taxon>Mesorhabditinae</taxon>
        <taxon>Mesorhabditis</taxon>
    </lineage>
</organism>
<dbReference type="PRINTS" id="PR00193">
    <property type="entry name" value="MYOSINHEAVY"/>
</dbReference>
<dbReference type="Pfam" id="PF00063">
    <property type="entry name" value="Myosin_head"/>
    <property type="match status" value="1"/>
</dbReference>
<feature type="binding site" evidence="6">
    <location>
        <begin position="178"/>
        <end position="185"/>
    </location>
    <ligand>
        <name>ATP</name>
        <dbReference type="ChEBI" id="CHEBI:30616"/>
    </ligand>
</feature>
<dbReference type="SMART" id="SM00242">
    <property type="entry name" value="MYSc"/>
    <property type="match status" value="1"/>
</dbReference>
<dbReference type="GO" id="GO:0016020">
    <property type="term" value="C:membrane"/>
    <property type="evidence" value="ECO:0007669"/>
    <property type="project" value="TreeGrafter"/>
</dbReference>
<keyword evidence="5 6" id="KW-0009">Actin-binding</keyword>
<dbReference type="GO" id="GO:0016459">
    <property type="term" value="C:myosin complex"/>
    <property type="evidence" value="ECO:0007669"/>
    <property type="project" value="UniProtKB-KW"/>
</dbReference>
<reference evidence="8" key="1">
    <citation type="submission" date="2023-06" db="EMBL/GenBank/DDBJ databases">
        <authorList>
            <person name="Delattre M."/>
        </authorList>
    </citation>
    <scope>NUCLEOTIDE SEQUENCE</scope>
    <source>
        <strain evidence="8">AF72</strain>
    </source>
</reference>
<evidence type="ECO:0000256" key="3">
    <source>
        <dbReference type="ARBA" id="ARBA00023123"/>
    </source>
</evidence>
<dbReference type="Gene3D" id="3.40.850.10">
    <property type="entry name" value="Kinesin motor domain"/>
    <property type="match status" value="1"/>
</dbReference>
<feature type="domain" description="Myosin motor" evidence="7">
    <location>
        <begin position="81"/>
        <end position="225"/>
    </location>
</feature>
<comment type="caution">
    <text evidence="8">The sequence shown here is derived from an EMBL/GenBank/DDBJ whole genome shotgun (WGS) entry which is preliminary data.</text>
</comment>
<accession>A0AA36GAZ8</accession>
<dbReference type="InterPro" id="IPR027417">
    <property type="entry name" value="P-loop_NTPase"/>
</dbReference>
<evidence type="ECO:0000256" key="4">
    <source>
        <dbReference type="ARBA" id="ARBA00023175"/>
    </source>
</evidence>
<comment type="similarity">
    <text evidence="6">Belongs to the TRAFAC class myosin-kinesin ATPase superfamily. Myosin family.</text>
</comment>
<sequence length="225" mass="25391">MDGASTLGRGQGVHHSNYKKGTRVWQRHPKLVWISGELLDDYKIGQRSLRIRLEDDNATIVEAPVSDEKSLPFLRNPEILMGADDLTTLSYLHEPAVLNNLQYRFMGRENVYTYCGIVLVAINPYADCGHLYNDDVIQVYRGVGKQVRELDPHIFGVAEEAYFDLCEYQKNQSIIVSGESGAGKTVSAKHVMKYLATVAGERAGFRGIEDRQIRQIHTAEFWGTE</sequence>
<dbReference type="InterPro" id="IPR036961">
    <property type="entry name" value="Kinesin_motor_dom_sf"/>
</dbReference>
<dbReference type="GO" id="GO:0005737">
    <property type="term" value="C:cytoplasm"/>
    <property type="evidence" value="ECO:0007669"/>
    <property type="project" value="TreeGrafter"/>
</dbReference>
<evidence type="ECO:0000313" key="9">
    <source>
        <dbReference type="Proteomes" id="UP001177023"/>
    </source>
</evidence>
<evidence type="ECO:0000256" key="5">
    <source>
        <dbReference type="ARBA" id="ARBA00023203"/>
    </source>
</evidence>
<keyword evidence="9" id="KW-1185">Reference proteome</keyword>
<evidence type="ECO:0000256" key="2">
    <source>
        <dbReference type="ARBA" id="ARBA00022840"/>
    </source>
</evidence>